<feature type="non-terminal residue" evidence="11">
    <location>
        <position position="1243"/>
    </location>
</feature>
<feature type="transmembrane region" description="Helical" evidence="10">
    <location>
        <begin position="120"/>
        <end position="147"/>
    </location>
</feature>
<feature type="transmembrane region" description="Helical" evidence="10">
    <location>
        <begin position="38"/>
        <end position="57"/>
    </location>
</feature>
<proteinExistence type="predicted"/>
<evidence type="ECO:0000313" key="11">
    <source>
        <dbReference type="EMBL" id="KAG5314232.1"/>
    </source>
</evidence>
<keyword evidence="6 10" id="KW-1133">Transmembrane helix</keyword>
<feature type="transmembrane region" description="Helical" evidence="10">
    <location>
        <begin position="650"/>
        <end position="673"/>
    </location>
</feature>
<evidence type="ECO:0000256" key="6">
    <source>
        <dbReference type="ARBA" id="ARBA00022989"/>
    </source>
</evidence>
<dbReference type="Pfam" id="PF02949">
    <property type="entry name" value="7tm_6"/>
    <property type="match status" value="3"/>
</dbReference>
<feature type="transmembrane region" description="Helical" evidence="10">
    <location>
        <begin position="483"/>
        <end position="505"/>
    </location>
</feature>
<feature type="transmembrane region" description="Helical" evidence="10">
    <location>
        <begin position="1079"/>
        <end position="1102"/>
    </location>
</feature>
<feature type="transmembrane region" description="Helical" evidence="10">
    <location>
        <begin position="293"/>
        <end position="316"/>
    </location>
</feature>
<feature type="transmembrane region" description="Helical" evidence="10">
    <location>
        <begin position="69"/>
        <end position="89"/>
    </location>
</feature>
<comment type="subcellular location">
    <subcellularLocation>
        <location evidence="1">Cell membrane</location>
        <topology evidence="1">Multi-pass membrane protein</topology>
    </subcellularLocation>
</comment>
<gene>
    <name evidence="11" type="primary">Or2a_1</name>
    <name evidence="11" type="ORF">G6Z75_0012431</name>
</gene>
<keyword evidence="8" id="KW-0675">Receptor</keyword>
<feature type="transmembrane region" description="Helical" evidence="10">
    <location>
        <begin position="940"/>
        <end position="958"/>
    </location>
</feature>
<evidence type="ECO:0000313" key="12">
    <source>
        <dbReference type="Proteomes" id="UP000667349"/>
    </source>
</evidence>
<feature type="transmembrane region" description="Helical" evidence="10">
    <location>
        <begin position="534"/>
        <end position="554"/>
    </location>
</feature>
<keyword evidence="4 10" id="KW-0812">Transmembrane</keyword>
<protein>
    <submittedName>
        <fullName evidence="11">OR2A protein</fullName>
    </submittedName>
</protein>
<feature type="transmembrane region" description="Helical" evidence="10">
    <location>
        <begin position="875"/>
        <end position="898"/>
    </location>
</feature>
<feature type="transmembrane region" description="Helical" evidence="10">
    <location>
        <begin position="257"/>
        <end position="287"/>
    </location>
</feature>
<evidence type="ECO:0000256" key="7">
    <source>
        <dbReference type="ARBA" id="ARBA00023136"/>
    </source>
</evidence>
<keyword evidence="2" id="KW-1003">Cell membrane</keyword>
<sequence length="1243" mass="140794">MTWNDDVAYAMTPFKLLTLPLGVWPLQKYNTFALIRSIISGSSLTGMMIMLFLEIIFGSSDVYVKLDALMLMFCNVLSVLKLLSFRIYANNMIRNFTSAIKDYLAIDNKKKHVIMRQHAFIGRMISCSILFFAYLASTIFCLVPIIVGDEENIQVNVSIKNQASDLPIPLTWSLGSYHLSANLFFVISIVQYFLLVLNSNCNCGSDSLFLAITTHVCGQMEILKMEFVNYGVESKNIFEDFSKLASRHNYLMELAELLVEVISFVLLVQMLFSCLIICLIGFQFILALKSHDVVMITKTITVMGALLLQLFFYSFVGDYLKCQMEDIAQSIYSCNWYCFPLKLMRNVLFVIMRSQQPVQLLAGRFFVVTIETYMTILKSSLSYLSVLRVMILGPILLSIVKRVTVMMIMLFLEIIFGNSAAYIKLDALMLMSCNILCVLKLLSFRLYADNLIRNYSSAVNDYSTIDTKEKRTIMRQHAFMGRMICYSIIFFTYLASSIFTLAPMITGDENVHVNVSIKNQAAKLPVPITFLGDLQIPTGLYFVISTVQYFILLLTGTSNCGNDSLFLAITLHVCGQLELLKIEFTNYGMKSKNINEYFSILTQKHRYLIELAELLSDVISFVLLVQVLFSCVIISLIGFQFILALKSHDVVMITKTISVLSGLLLQLFFYSFVGDYMKCQMEQIAHSIYSSNWYYLPTKLMRNVLLVIMRSQQPVQLLAVSSIFTLAPMMTGDEDIHINVSIKNQAAKLPVPITFLGDLQIPTGLYFVISTVQYFILLLTGTSNCGNDSLFLAITLHVCGQLELLKIKFTNYGVKSKNINEYFSILTLRHCYLIELAELLSDVISIVLLVQVLFSCSIISLIGFRFILALKSHDAVMITKTITVMSTLLLQLFFYSFVGDYMKCQMEQIAHSIYISNWYYLPNKLMRNVLLVIMRSQQPVQLLAGRFFVFYATAIMSWNDDMAYAMTLYKFLTLPLGVWPLQKYNTFSLVRSIVCGFSLSVMLITMLLEINFGNGDAYVKIDTLMVISCIILATLKLLSFRLYADNLIRNYSSAVNDYSTIDTEEKRTIMRRHAFMGRIICYSTLFFAYLASSIFMLTPMIAGNKDIQVDDVSKTQASELPMPLTFLGDLHIPSSLYFVISTLQYTILMLTSTSNCVSASSIFMLAPILAGNNDVQVNVSIKNQASELPVPLTWALGNFNLSTSLYLLISVVQCILLVLNSTSDCGNKQIINIKEICINYKIY</sequence>
<dbReference type="GO" id="GO:0005886">
    <property type="term" value="C:plasma membrane"/>
    <property type="evidence" value="ECO:0007669"/>
    <property type="project" value="UniProtKB-SubCell"/>
</dbReference>
<evidence type="ECO:0000256" key="4">
    <source>
        <dbReference type="ARBA" id="ARBA00022692"/>
    </source>
</evidence>
<evidence type="ECO:0000256" key="2">
    <source>
        <dbReference type="ARBA" id="ARBA00022475"/>
    </source>
</evidence>
<dbReference type="EMBL" id="JAANHZ010000198">
    <property type="protein sequence ID" value="KAG5314232.1"/>
    <property type="molecule type" value="Genomic_DNA"/>
</dbReference>
<dbReference type="PANTHER" id="PTHR21137:SF35">
    <property type="entry name" value="ODORANT RECEPTOR 19A-RELATED"/>
    <property type="match status" value="1"/>
</dbReference>
<keyword evidence="12" id="KW-1185">Reference proteome</keyword>
<feature type="non-terminal residue" evidence="11">
    <location>
        <position position="1"/>
    </location>
</feature>
<feature type="transmembrane region" description="Helical" evidence="10">
    <location>
        <begin position="964"/>
        <end position="981"/>
    </location>
</feature>
<reference evidence="11" key="1">
    <citation type="submission" date="2020-02" db="EMBL/GenBank/DDBJ databases">
        <title>Relaxed selection underlies rapid genomic changes in the transitions from sociality to social parasitism in ants.</title>
        <authorList>
            <person name="Bi X."/>
        </authorList>
    </citation>
    <scope>NUCLEOTIDE SEQUENCE</scope>
    <source>
        <strain evidence="11">BGI-DK2013a</strain>
        <tissue evidence="11">Whole body</tissue>
    </source>
</reference>
<evidence type="ECO:0000256" key="1">
    <source>
        <dbReference type="ARBA" id="ARBA00004651"/>
    </source>
</evidence>
<dbReference type="AlphaFoldDB" id="A0A836F7B0"/>
<dbReference type="GO" id="GO:0004984">
    <property type="term" value="F:olfactory receptor activity"/>
    <property type="evidence" value="ECO:0007669"/>
    <property type="project" value="InterPro"/>
</dbReference>
<feature type="transmembrane region" description="Helical" evidence="10">
    <location>
        <begin position="405"/>
        <end position="423"/>
    </location>
</feature>
<dbReference type="PANTHER" id="PTHR21137">
    <property type="entry name" value="ODORANT RECEPTOR"/>
    <property type="match status" value="1"/>
</dbReference>
<dbReference type="InterPro" id="IPR004117">
    <property type="entry name" value="7tm6_olfct_rcpt"/>
</dbReference>
<organism evidence="11 12">
    <name type="scientific">Acromyrmex insinuator</name>
    <dbReference type="NCBI Taxonomy" id="230686"/>
    <lineage>
        <taxon>Eukaryota</taxon>
        <taxon>Metazoa</taxon>
        <taxon>Ecdysozoa</taxon>
        <taxon>Arthropoda</taxon>
        <taxon>Hexapoda</taxon>
        <taxon>Insecta</taxon>
        <taxon>Pterygota</taxon>
        <taxon>Neoptera</taxon>
        <taxon>Endopterygota</taxon>
        <taxon>Hymenoptera</taxon>
        <taxon>Apocrita</taxon>
        <taxon>Aculeata</taxon>
        <taxon>Formicoidea</taxon>
        <taxon>Formicidae</taxon>
        <taxon>Myrmicinae</taxon>
        <taxon>Acromyrmex</taxon>
    </lineage>
</organism>
<keyword evidence="7 10" id="KW-0472">Membrane</keyword>
<evidence type="ECO:0000256" key="9">
    <source>
        <dbReference type="ARBA" id="ARBA00023224"/>
    </source>
</evidence>
<feature type="transmembrane region" description="Helical" evidence="10">
    <location>
        <begin position="177"/>
        <end position="197"/>
    </location>
</feature>
<comment type="caution">
    <text evidence="11">The sequence shown here is derived from an EMBL/GenBank/DDBJ whole genome shotgun (WGS) entry which is preliminary data.</text>
</comment>
<feature type="transmembrane region" description="Helical" evidence="10">
    <location>
        <begin position="429"/>
        <end position="448"/>
    </location>
</feature>
<feature type="transmembrane region" description="Helical" evidence="10">
    <location>
        <begin position="1147"/>
        <end position="1170"/>
    </location>
</feature>
<evidence type="ECO:0000256" key="8">
    <source>
        <dbReference type="ARBA" id="ARBA00023170"/>
    </source>
</evidence>
<name>A0A836F7B0_9HYME</name>
<dbReference type="GO" id="GO:0005549">
    <property type="term" value="F:odorant binding"/>
    <property type="evidence" value="ECO:0007669"/>
    <property type="project" value="InterPro"/>
</dbReference>
<feature type="transmembrane region" description="Helical" evidence="10">
    <location>
        <begin position="1024"/>
        <end position="1044"/>
    </location>
</feature>
<evidence type="ECO:0000256" key="3">
    <source>
        <dbReference type="ARBA" id="ARBA00022606"/>
    </source>
</evidence>
<feature type="transmembrane region" description="Helical" evidence="10">
    <location>
        <begin position="843"/>
        <end position="869"/>
    </location>
</feature>
<dbReference type="GO" id="GO:0007165">
    <property type="term" value="P:signal transduction"/>
    <property type="evidence" value="ECO:0007669"/>
    <property type="project" value="UniProtKB-KW"/>
</dbReference>
<dbReference type="Proteomes" id="UP000667349">
    <property type="component" value="Unassembled WGS sequence"/>
</dbReference>
<evidence type="ECO:0000256" key="10">
    <source>
        <dbReference type="SAM" id="Phobius"/>
    </source>
</evidence>
<feature type="transmembrane region" description="Helical" evidence="10">
    <location>
        <begin position="1122"/>
        <end position="1140"/>
    </location>
</feature>
<feature type="transmembrane region" description="Helical" evidence="10">
    <location>
        <begin position="1199"/>
        <end position="1219"/>
    </location>
</feature>
<feature type="transmembrane region" description="Helical" evidence="10">
    <location>
        <begin position="614"/>
        <end position="644"/>
    </location>
</feature>
<keyword evidence="3" id="KW-0716">Sensory transduction</keyword>
<keyword evidence="9" id="KW-0807">Transducer</keyword>
<evidence type="ECO:0000256" key="5">
    <source>
        <dbReference type="ARBA" id="ARBA00022725"/>
    </source>
</evidence>
<keyword evidence="5" id="KW-0552">Olfaction</keyword>
<accession>A0A836F7B0</accession>
<feature type="transmembrane region" description="Helical" evidence="10">
    <location>
        <begin position="993"/>
        <end position="1012"/>
    </location>
</feature>